<dbReference type="Proteomes" id="UP000216004">
    <property type="component" value="Unassembled WGS sequence"/>
</dbReference>
<dbReference type="PANTHER" id="PTHR42903">
    <property type="entry name" value="INNER MEMBRANE PROTEIN YCCF"/>
    <property type="match status" value="1"/>
</dbReference>
<keyword evidence="4" id="KW-1185">Reference proteome</keyword>
<evidence type="ECO:0000313" key="4">
    <source>
        <dbReference type="Proteomes" id="UP000216004"/>
    </source>
</evidence>
<dbReference type="AlphaFoldDB" id="A0A261EVS9"/>
<dbReference type="PIRSF" id="PIRSF028777">
    <property type="entry name" value="UCP028777"/>
    <property type="match status" value="1"/>
</dbReference>
<protein>
    <recommendedName>
        <fullName evidence="2">Inner membrane component domain-containing protein</fullName>
    </recommendedName>
</protein>
<feature type="domain" description="Inner membrane component" evidence="2">
    <location>
        <begin position="22"/>
        <end position="71"/>
    </location>
</feature>
<keyword evidence="1" id="KW-0812">Transmembrane</keyword>
<name>A0A261EVS9_9BIFI</name>
<reference evidence="3 4" key="1">
    <citation type="journal article" date="2017" name="BMC Genomics">
        <title>Comparative genomic and phylogenomic analyses of the Bifidobacteriaceae family.</title>
        <authorList>
            <person name="Lugli G.A."/>
            <person name="Milani C."/>
            <person name="Turroni F."/>
            <person name="Duranti S."/>
            <person name="Mancabelli L."/>
            <person name="Mangifesta M."/>
            <person name="Ferrario C."/>
            <person name="Modesto M."/>
            <person name="Mattarelli P."/>
            <person name="Jiri K."/>
            <person name="van Sinderen D."/>
            <person name="Ventura M."/>
        </authorList>
    </citation>
    <scope>NUCLEOTIDE SEQUENCE [LARGE SCALE GENOMIC DNA]</scope>
    <source>
        <strain evidence="3 4">DSM 22924</strain>
    </source>
</reference>
<dbReference type="InterPro" id="IPR052937">
    <property type="entry name" value="Inner_membrane_protein"/>
</dbReference>
<comment type="caution">
    <text evidence="3">The sequence shown here is derived from an EMBL/GenBank/DDBJ whole genome shotgun (WGS) entry which is preliminary data.</text>
</comment>
<proteinExistence type="predicted"/>
<dbReference type="InterPro" id="IPR031308">
    <property type="entry name" value="UCP028777"/>
</dbReference>
<evidence type="ECO:0000313" key="3">
    <source>
        <dbReference type="EMBL" id="OZG50969.1"/>
    </source>
</evidence>
<organism evidence="3 4">
    <name type="scientific">Bombiscardovia coagulans</name>
    <dbReference type="NCBI Taxonomy" id="686666"/>
    <lineage>
        <taxon>Bacteria</taxon>
        <taxon>Bacillati</taxon>
        <taxon>Actinomycetota</taxon>
        <taxon>Actinomycetes</taxon>
        <taxon>Bifidobacteriales</taxon>
        <taxon>Bifidobacteriaceae</taxon>
        <taxon>Bombiscardovia</taxon>
    </lineage>
</organism>
<dbReference type="EMBL" id="MWWS01000002">
    <property type="protein sequence ID" value="OZG50969.1"/>
    <property type="molecule type" value="Genomic_DNA"/>
</dbReference>
<gene>
    <name evidence="3" type="ORF">BOCO_0155</name>
</gene>
<sequence>MQPYPKYNSPTDTEEVIELRTIGNIVWLLLGGIALSLSWALVGIILCLTILGIPLGLQALKMARLTLTPFGMTVYYGNGLGSTLANILWILLVGWWMALGYVAAGLANIITIIGIPFGIQSFKMAQLSLMPFGARIEKQ</sequence>
<dbReference type="Pfam" id="PF03733">
    <property type="entry name" value="YccF"/>
    <property type="match status" value="2"/>
</dbReference>
<feature type="transmembrane region" description="Helical" evidence="1">
    <location>
        <begin position="25"/>
        <end position="53"/>
    </location>
</feature>
<dbReference type="PANTHER" id="PTHR42903:SF1">
    <property type="entry name" value="INNER MEMBRANE PROTEIN YCCF"/>
    <property type="match status" value="1"/>
</dbReference>
<accession>A0A261EVS9</accession>
<dbReference type="GO" id="GO:0005886">
    <property type="term" value="C:plasma membrane"/>
    <property type="evidence" value="ECO:0007669"/>
    <property type="project" value="TreeGrafter"/>
</dbReference>
<feature type="transmembrane region" description="Helical" evidence="1">
    <location>
        <begin position="98"/>
        <end position="119"/>
    </location>
</feature>
<dbReference type="InterPro" id="IPR005185">
    <property type="entry name" value="YccF"/>
</dbReference>
<evidence type="ECO:0000256" key="1">
    <source>
        <dbReference type="SAM" id="Phobius"/>
    </source>
</evidence>
<evidence type="ECO:0000259" key="2">
    <source>
        <dbReference type="Pfam" id="PF03733"/>
    </source>
</evidence>
<keyword evidence="1" id="KW-0472">Membrane</keyword>
<feature type="domain" description="Inner membrane component" evidence="2">
    <location>
        <begin position="84"/>
        <end position="133"/>
    </location>
</feature>
<keyword evidence="1" id="KW-1133">Transmembrane helix</keyword>
<feature type="transmembrane region" description="Helical" evidence="1">
    <location>
        <begin position="74"/>
        <end position="92"/>
    </location>
</feature>
<dbReference type="NCBIfam" id="NF008740">
    <property type="entry name" value="PRK11770.1-2"/>
    <property type="match status" value="1"/>
</dbReference>